<evidence type="ECO:0000313" key="1">
    <source>
        <dbReference type="EMBL" id="KAK6617662.1"/>
    </source>
</evidence>
<protein>
    <submittedName>
        <fullName evidence="1">Uncharacterized protein</fullName>
    </submittedName>
</protein>
<reference evidence="1 2" key="1">
    <citation type="submission" date="2023-09" db="EMBL/GenBank/DDBJ databases">
        <title>Genomes of two closely related lineages of the louse Polyplax serrata with different host specificities.</title>
        <authorList>
            <person name="Martinu J."/>
            <person name="Tarabai H."/>
            <person name="Stefka J."/>
            <person name="Hypsa V."/>
        </authorList>
    </citation>
    <scope>NUCLEOTIDE SEQUENCE [LARGE SCALE GENOMIC DNA]</scope>
    <source>
        <strain evidence="1">98ZLc_SE</strain>
    </source>
</reference>
<sequence>MVAGPVKSPVRAPVKIKQLKKDAEDAVRTGECTGRGPALGEEVFGSQTRNSSIETGQIKCYFSGVLPADFHCPSTFAPKNQFLLQKAGCLSFVVPVVCSVLPELIGICVKEARNVSVGCYPGVEFTYW</sequence>
<comment type="caution">
    <text evidence="1">The sequence shown here is derived from an EMBL/GenBank/DDBJ whole genome shotgun (WGS) entry which is preliminary data.</text>
</comment>
<name>A0ABR1AG17_POLSC</name>
<proteinExistence type="predicted"/>
<dbReference type="EMBL" id="JAWJWF010000051">
    <property type="protein sequence ID" value="KAK6617662.1"/>
    <property type="molecule type" value="Genomic_DNA"/>
</dbReference>
<dbReference type="Proteomes" id="UP001359485">
    <property type="component" value="Unassembled WGS sequence"/>
</dbReference>
<accession>A0ABR1AG17</accession>
<gene>
    <name evidence="1" type="ORF">RUM44_005250</name>
</gene>
<keyword evidence="2" id="KW-1185">Reference proteome</keyword>
<evidence type="ECO:0000313" key="2">
    <source>
        <dbReference type="Proteomes" id="UP001359485"/>
    </source>
</evidence>
<organism evidence="1 2">
    <name type="scientific">Polyplax serrata</name>
    <name type="common">Common mouse louse</name>
    <dbReference type="NCBI Taxonomy" id="468196"/>
    <lineage>
        <taxon>Eukaryota</taxon>
        <taxon>Metazoa</taxon>
        <taxon>Ecdysozoa</taxon>
        <taxon>Arthropoda</taxon>
        <taxon>Hexapoda</taxon>
        <taxon>Insecta</taxon>
        <taxon>Pterygota</taxon>
        <taxon>Neoptera</taxon>
        <taxon>Paraneoptera</taxon>
        <taxon>Psocodea</taxon>
        <taxon>Troctomorpha</taxon>
        <taxon>Phthiraptera</taxon>
        <taxon>Anoplura</taxon>
        <taxon>Polyplacidae</taxon>
        <taxon>Polyplax</taxon>
    </lineage>
</organism>